<sequence length="129" mass="15233">MKQNNTVYMNLKQLEQWVWRQLQETFTQVMKKLLEDMDQQIADERDKKQYRLVSKRPLQITSLFGELTIERAYYRDRTKNEHVYLLDRYLAFEKAGHLSPMVEEAAIELAIQGPSPKVLPKSALMVSSL</sequence>
<organism evidence="2 5">
    <name type="scientific">Sporolactobacillus terrae</name>
    <dbReference type="NCBI Taxonomy" id="269673"/>
    <lineage>
        <taxon>Bacteria</taxon>
        <taxon>Bacillati</taxon>
        <taxon>Bacillota</taxon>
        <taxon>Bacilli</taxon>
        <taxon>Bacillales</taxon>
        <taxon>Sporolactobacillaceae</taxon>
        <taxon>Sporolactobacillus</taxon>
    </lineage>
</organism>
<name>A0A410DCX1_9BACL</name>
<dbReference type="Proteomes" id="UP000285882">
    <property type="component" value="Chromosome"/>
</dbReference>
<comment type="similarity">
    <text evidence="1">Belongs to the UPF0236 family.</text>
</comment>
<protein>
    <recommendedName>
        <fullName evidence="6">ISLre2 family transposase</fullName>
    </recommendedName>
</protein>
<dbReference type="InterPro" id="IPR009620">
    <property type="entry name" value="UPF0236"/>
</dbReference>
<dbReference type="EMBL" id="CP025688">
    <property type="protein sequence ID" value="QAA23873.1"/>
    <property type="molecule type" value="Genomic_DNA"/>
</dbReference>
<dbReference type="EMBL" id="AP021853">
    <property type="protein sequence ID" value="BBO00412.1"/>
    <property type="molecule type" value="Genomic_DNA"/>
</dbReference>
<keyword evidence="4" id="KW-1185">Reference proteome</keyword>
<evidence type="ECO:0000313" key="5">
    <source>
        <dbReference type="Proteomes" id="UP000326951"/>
    </source>
</evidence>
<reference evidence="3 4" key="1">
    <citation type="submission" date="2018-01" db="EMBL/GenBank/DDBJ databases">
        <title>Complete genome sequencing of Sporolactobacillus terrae DLG3.</title>
        <authorList>
            <person name="Nam Y.-D."/>
            <person name="Kang J."/>
            <person name="Chung W.-H."/>
        </authorList>
    </citation>
    <scope>NUCLEOTIDE SEQUENCE [LARGE SCALE GENOMIC DNA]</scope>
    <source>
        <strain evidence="3 4">DLG3</strain>
    </source>
</reference>
<accession>A0A410DCX1</accession>
<dbReference type="Proteomes" id="UP000326951">
    <property type="component" value="Chromosome"/>
</dbReference>
<gene>
    <name evidence="3" type="ORF">C0674_15455</name>
    <name evidence="2" type="ORF">St703_31160</name>
</gene>
<reference evidence="2 5" key="2">
    <citation type="submission" date="2019-09" db="EMBL/GenBank/DDBJ databases">
        <title>Complete genome sequence of Sporolactobacillus terrae 70-3.</title>
        <authorList>
            <person name="Tanaka N."/>
            <person name="Shiwa Y."/>
            <person name="Fujita N."/>
            <person name="Tanasupawat S."/>
        </authorList>
    </citation>
    <scope>NUCLEOTIDE SEQUENCE [LARGE SCALE GENOMIC DNA]</scope>
    <source>
        <strain evidence="2 5">70-3</strain>
    </source>
</reference>
<evidence type="ECO:0000313" key="4">
    <source>
        <dbReference type="Proteomes" id="UP000285882"/>
    </source>
</evidence>
<evidence type="ECO:0008006" key="6">
    <source>
        <dbReference type="Google" id="ProtNLM"/>
    </source>
</evidence>
<dbReference type="RefSeq" id="WP_051577939.1">
    <property type="nucleotide sequence ID" value="NZ_AP021853.1"/>
</dbReference>
<evidence type="ECO:0000313" key="3">
    <source>
        <dbReference type="EMBL" id="QAA23873.1"/>
    </source>
</evidence>
<evidence type="ECO:0000256" key="1">
    <source>
        <dbReference type="ARBA" id="ARBA00006539"/>
    </source>
</evidence>
<evidence type="ECO:0000313" key="2">
    <source>
        <dbReference type="EMBL" id="BBO00412.1"/>
    </source>
</evidence>
<proteinExistence type="inferred from homology"/>
<dbReference type="AlphaFoldDB" id="A0A410DCX1"/>
<dbReference type="Pfam" id="PF06782">
    <property type="entry name" value="UPF0236"/>
    <property type="match status" value="1"/>
</dbReference>